<protein>
    <submittedName>
        <fullName evidence="1">Uncharacterized protein</fullName>
    </submittedName>
</protein>
<accession>A0A183PYL8</accession>
<evidence type="ECO:0000313" key="1">
    <source>
        <dbReference type="EMBL" id="VDP79880.1"/>
    </source>
</evidence>
<organism evidence="1 2">
    <name type="scientific">Schistosoma mattheei</name>
    <dbReference type="NCBI Taxonomy" id="31246"/>
    <lineage>
        <taxon>Eukaryota</taxon>
        <taxon>Metazoa</taxon>
        <taxon>Spiralia</taxon>
        <taxon>Lophotrochozoa</taxon>
        <taxon>Platyhelminthes</taxon>
        <taxon>Trematoda</taxon>
        <taxon>Digenea</taxon>
        <taxon>Strigeidida</taxon>
        <taxon>Schistosomatoidea</taxon>
        <taxon>Schistosomatidae</taxon>
        <taxon>Schistosoma</taxon>
    </lineage>
</organism>
<keyword evidence="2" id="KW-1185">Reference proteome</keyword>
<reference evidence="1 2" key="1">
    <citation type="submission" date="2018-11" db="EMBL/GenBank/DDBJ databases">
        <authorList>
            <consortium name="Pathogen Informatics"/>
        </authorList>
    </citation>
    <scope>NUCLEOTIDE SEQUENCE [LARGE SCALE GENOMIC DNA]</scope>
    <source>
        <strain>Denwood</strain>
        <strain evidence="2">Zambia</strain>
    </source>
</reference>
<name>A0A183PYL8_9TREM</name>
<proteinExistence type="predicted"/>
<evidence type="ECO:0000313" key="2">
    <source>
        <dbReference type="Proteomes" id="UP000269396"/>
    </source>
</evidence>
<sequence length="73" mass="8334">MSHRSDEVPDIGSDLDLINITVGRRLSCPGSSFSLQQLTKNSKRVYTDGVDYAKQVTLRVNVLYHIYIYPFLK</sequence>
<dbReference type="AlphaFoldDB" id="A0A183PYL8"/>
<dbReference type="STRING" id="31246.A0A183PYL8"/>
<dbReference type="Proteomes" id="UP000269396">
    <property type="component" value="Unassembled WGS sequence"/>
</dbReference>
<dbReference type="EMBL" id="UZAL01042328">
    <property type="protein sequence ID" value="VDP79880.1"/>
    <property type="molecule type" value="Genomic_DNA"/>
</dbReference>
<gene>
    <name evidence="1" type="ORF">SMTD_LOCUS19454</name>
</gene>